<evidence type="ECO:0000313" key="3">
    <source>
        <dbReference type="Proteomes" id="UP000076335"/>
    </source>
</evidence>
<evidence type="ECO:0000313" key="2">
    <source>
        <dbReference type="EMBL" id="KZB65653.1"/>
    </source>
</evidence>
<dbReference type="InterPro" id="IPR016040">
    <property type="entry name" value="NAD(P)-bd_dom"/>
</dbReference>
<gene>
    <name evidence="2" type="ORF">AUP42_16910</name>
</gene>
<dbReference type="InterPro" id="IPR036291">
    <property type="entry name" value="NAD(P)-bd_dom_sf"/>
</dbReference>
<dbReference type="AlphaFoldDB" id="A0A154L6K4"/>
<dbReference type="PANTHER" id="PTHR15020">
    <property type="entry name" value="FLAVIN REDUCTASE-RELATED"/>
    <property type="match status" value="1"/>
</dbReference>
<dbReference type="OrthoDB" id="7352421at2"/>
<sequence length="218" mass="23446">MARVFIIGVTGGIGHRLAPILLANGHQVTGLHRKTEQADNLRNAGITPVAGDLMELTAETLAPLIRGHDIVIFSSGAAGSGLDRTTRIDGDGPGHVLAAMKQEGISRLYLVSAFPEAGRGKDPNPRFEHYMTEKKRADADVAASDADWVILRPGTLLHEDQDGRVNAGFAIPYGTVKRGNVAQFLAKLIETPEIRREIIELTDGGTEISDAVNRIVRK</sequence>
<reference evidence="2 3" key="1">
    <citation type="submission" date="2015-12" db="EMBL/GenBank/DDBJ databases">
        <title>Genome sequence of Thalassospira lucentensis MCCC 1A02072.</title>
        <authorList>
            <person name="Lu L."/>
            <person name="Lai Q."/>
            <person name="Shao Z."/>
            <person name="Qian P."/>
        </authorList>
    </citation>
    <scope>NUCLEOTIDE SEQUENCE [LARGE SCALE GENOMIC DNA]</scope>
    <source>
        <strain evidence="2 3">MCCC 1A02072</strain>
    </source>
</reference>
<dbReference type="RefSeq" id="WP_062950998.1">
    <property type="nucleotide sequence ID" value="NZ_LPVY01000008.1"/>
</dbReference>
<name>A0A154L6K4_9PROT</name>
<accession>A0A154L6K4</accession>
<dbReference type="PANTHER" id="PTHR15020:SF50">
    <property type="entry name" value="UPF0659 PROTEIN YMR090W"/>
    <property type="match status" value="1"/>
</dbReference>
<feature type="domain" description="NAD(P)-binding" evidence="1">
    <location>
        <begin position="8"/>
        <end position="192"/>
    </location>
</feature>
<comment type="caution">
    <text evidence="2">The sequence shown here is derived from an EMBL/GenBank/DDBJ whole genome shotgun (WGS) entry which is preliminary data.</text>
</comment>
<organism evidence="2 3">
    <name type="scientific">Thalassospira lucentensis</name>
    <dbReference type="NCBI Taxonomy" id="168935"/>
    <lineage>
        <taxon>Bacteria</taxon>
        <taxon>Pseudomonadati</taxon>
        <taxon>Pseudomonadota</taxon>
        <taxon>Alphaproteobacteria</taxon>
        <taxon>Rhodospirillales</taxon>
        <taxon>Thalassospiraceae</taxon>
        <taxon>Thalassospira</taxon>
    </lineage>
</organism>
<proteinExistence type="predicted"/>
<dbReference type="Gene3D" id="3.40.50.720">
    <property type="entry name" value="NAD(P)-binding Rossmann-like Domain"/>
    <property type="match status" value="1"/>
</dbReference>
<evidence type="ECO:0000259" key="1">
    <source>
        <dbReference type="Pfam" id="PF13460"/>
    </source>
</evidence>
<dbReference type="EMBL" id="LPVY01000008">
    <property type="protein sequence ID" value="KZB65653.1"/>
    <property type="molecule type" value="Genomic_DNA"/>
</dbReference>
<protein>
    <submittedName>
        <fullName evidence="2">NAD-dependent dehydratase</fullName>
    </submittedName>
</protein>
<dbReference type="SUPFAM" id="SSF51735">
    <property type="entry name" value="NAD(P)-binding Rossmann-fold domains"/>
    <property type="match status" value="1"/>
</dbReference>
<dbReference type="Pfam" id="PF13460">
    <property type="entry name" value="NAD_binding_10"/>
    <property type="match status" value="1"/>
</dbReference>
<dbReference type="Proteomes" id="UP000076335">
    <property type="component" value="Unassembled WGS sequence"/>
</dbReference>